<dbReference type="OrthoDB" id="9815360at2"/>
<dbReference type="AlphaFoldDB" id="A0A8X8LCP3"/>
<name>A0A8X8LCP3_CALTT</name>
<dbReference type="Proteomes" id="UP000825179">
    <property type="component" value="Chromosome"/>
</dbReference>
<reference evidence="1 2" key="1">
    <citation type="journal article" date="2020" name="Extremophiles">
        <title>Genomic analysis of Caldalkalibacillus thermarum TA2.A1 reveals aerobic alkaliphilic metabolism and evolutionary hallmarks linking alkaliphilic bacteria and plant life.</title>
        <authorList>
            <person name="de Jong S.I."/>
            <person name="van den Broek M.A."/>
            <person name="Merkel A.Y."/>
            <person name="de la Torre Cortes P."/>
            <person name="Kalamorz F."/>
            <person name="Cook G.M."/>
            <person name="van Loosdrecht M.C.M."/>
            <person name="McMillan D.G.G."/>
        </authorList>
    </citation>
    <scope>NUCLEOTIDE SEQUENCE [LARGE SCALE GENOMIC DNA]</scope>
    <source>
        <strain evidence="1 2">TA2.A1</strain>
    </source>
</reference>
<evidence type="ECO:0000313" key="1">
    <source>
        <dbReference type="EMBL" id="QZT35080.1"/>
    </source>
</evidence>
<gene>
    <name evidence="1" type="ORF">HUR95_07610</name>
</gene>
<organism evidence="1 2">
    <name type="scientific">Caldalkalibacillus thermarum (strain TA2.A1)</name>
    <dbReference type="NCBI Taxonomy" id="986075"/>
    <lineage>
        <taxon>Bacteria</taxon>
        <taxon>Bacillati</taxon>
        <taxon>Bacillota</taxon>
        <taxon>Bacilli</taxon>
        <taxon>Bacillales</taxon>
        <taxon>Bacillaceae</taxon>
        <taxon>Caldalkalibacillus</taxon>
    </lineage>
</organism>
<keyword evidence="2" id="KW-1185">Reference proteome</keyword>
<evidence type="ECO:0000313" key="2">
    <source>
        <dbReference type="Proteomes" id="UP000825179"/>
    </source>
</evidence>
<proteinExistence type="predicted"/>
<dbReference type="RefSeq" id="WP_158306350.1">
    <property type="nucleotide sequence ID" value="NZ_AFCE01000030.1"/>
</dbReference>
<protein>
    <recommendedName>
        <fullName evidence="3">Peptidase M20</fullName>
    </recommendedName>
</protein>
<dbReference type="EMBL" id="CP082237">
    <property type="protein sequence ID" value="QZT35080.1"/>
    <property type="molecule type" value="Genomic_DNA"/>
</dbReference>
<dbReference type="KEGG" id="cthu:HUR95_07610"/>
<evidence type="ECO:0008006" key="3">
    <source>
        <dbReference type="Google" id="ProtNLM"/>
    </source>
</evidence>
<accession>A0A8X8LCP3</accession>
<sequence>MSNDVNVPVCNIGPYGFDAHKKFERLELTYSLEIVPLLTYSVIRHLLPAS</sequence>